<proteinExistence type="predicted"/>
<sequence length="73" mass="8164">MQNYGEPEIIPINFSMALAENPAAQHFFACLSPEDKAGFINVVASAPDEETMTQQLARAIDLLQNENRDYYSL</sequence>
<evidence type="ECO:0000313" key="1">
    <source>
        <dbReference type="EMBL" id="VYS73905.1"/>
    </source>
</evidence>
<dbReference type="AlphaFoldDB" id="A0A6N2R1N7"/>
<accession>A0A6N2R1N7</accession>
<reference evidence="1" key="1">
    <citation type="submission" date="2019-11" db="EMBL/GenBank/DDBJ databases">
        <authorList>
            <person name="Feng L."/>
        </authorList>
    </citation>
    <scope>NUCLEOTIDE SEQUENCE</scope>
    <source>
        <strain evidence="1">AundefinedLFYP135</strain>
    </source>
</reference>
<dbReference type="Pfam" id="PF13376">
    <property type="entry name" value="OmdA"/>
    <property type="match status" value="1"/>
</dbReference>
<protein>
    <submittedName>
        <fullName evidence="1">Uncharacterized protein</fullName>
    </submittedName>
</protein>
<dbReference type="EMBL" id="CACRSL010000003">
    <property type="protein sequence ID" value="VYS73905.1"/>
    <property type="molecule type" value="Genomic_DNA"/>
</dbReference>
<gene>
    <name evidence="1" type="ORF">AULFYP135_00109</name>
</gene>
<name>A0A6N2R1N7_9FIRM</name>
<organism evidence="1">
    <name type="scientific">uncultured Anaerotruncus sp</name>
    <dbReference type="NCBI Taxonomy" id="905011"/>
    <lineage>
        <taxon>Bacteria</taxon>
        <taxon>Bacillati</taxon>
        <taxon>Bacillota</taxon>
        <taxon>Clostridia</taxon>
        <taxon>Eubacteriales</taxon>
        <taxon>Oscillospiraceae</taxon>
        <taxon>Anaerotruncus</taxon>
        <taxon>environmental samples</taxon>
    </lineage>
</organism>